<accession>A0A1J5FZJ8</accession>
<evidence type="ECO:0000256" key="1">
    <source>
        <dbReference type="SAM" id="Phobius"/>
    </source>
</evidence>
<keyword evidence="1" id="KW-0812">Transmembrane</keyword>
<feature type="transmembrane region" description="Helical" evidence="1">
    <location>
        <begin position="20"/>
        <end position="39"/>
    </location>
</feature>
<dbReference type="InterPro" id="IPR027381">
    <property type="entry name" value="LytR/CpsA/Psr_C"/>
</dbReference>
<reference evidence="3 4" key="1">
    <citation type="journal article" date="2016" name="Environ. Microbiol.">
        <title>Genomic resolution of a cold subsurface aquifer community provides metabolic insights for novel microbes adapted to high CO concentrations.</title>
        <authorList>
            <person name="Probst A.J."/>
            <person name="Castelle C.J."/>
            <person name="Singh A."/>
            <person name="Brown C.T."/>
            <person name="Anantharaman K."/>
            <person name="Sharon I."/>
            <person name="Hug L.A."/>
            <person name="Burstein D."/>
            <person name="Emerson J.B."/>
            <person name="Thomas B.C."/>
            <person name="Banfield J.F."/>
        </authorList>
    </citation>
    <scope>NUCLEOTIDE SEQUENCE [LARGE SCALE GENOMIC DNA]</scope>
    <source>
        <strain evidence="3">CG2_30_43_9</strain>
    </source>
</reference>
<keyword evidence="1" id="KW-1133">Transmembrane helix</keyword>
<dbReference type="AlphaFoldDB" id="A0A1J5FZJ8"/>
<evidence type="ECO:0000313" key="3">
    <source>
        <dbReference type="EMBL" id="OIP65419.1"/>
    </source>
</evidence>
<dbReference type="Proteomes" id="UP000182059">
    <property type="component" value="Unassembled WGS sequence"/>
</dbReference>
<keyword evidence="1" id="KW-0472">Membrane</keyword>
<name>A0A1J5FZJ8_9BACT</name>
<evidence type="ECO:0000259" key="2">
    <source>
        <dbReference type="Pfam" id="PF13399"/>
    </source>
</evidence>
<comment type="caution">
    <text evidence="3">The sequence shown here is derived from an EMBL/GenBank/DDBJ whole genome shotgun (WGS) entry which is preliminary data.</text>
</comment>
<protein>
    <recommendedName>
        <fullName evidence="2">LytR/CpsA/Psr regulator C-terminal domain-containing protein</fullName>
    </recommendedName>
</protein>
<sequence length="199" mass="21098">MSPFIKKIRDSVSGVKPKDLIYPGIVFLFAIIVGIIFILSTRFIARSIDTAFSGDTGKGSSSLNIENYTLVSRKLGISTEVRKESANVPVETSIPSAPLATTTTQVLDKKAFTLNILNSTAKSGLAGAMAQSLESVGYPKAKTGNEKTLYATTTVAVKESKSAIGEALINTVRETYPDAVSTTSPETALFDVIITIGTK</sequence>
<organism evidence="3 4">
    <name type="scientific">Candidatus Nomurabacteria bacterium CG2_30_43_9</name>
    <dbReference type="NCBI Taxonomy" id="1805283"/>
    <lineage>
        <taxon>Bacteria</taxon>
        <taxon>Candidatus Nomuraibacteriota</taxon>
    </lineage>
</organism>
<gene>
    <name evidence="3" type="ORF">AUK15_01720</name>
</gene>
<dbReference type="Pfam" id="PF13399">
    <property type="entry name" value="LytR_C"/>
    <property type="match status" value="1"/>
</dbReference>
<evidence type="ECO:0000313" key="4">
    <source>
        <dbReference type="Proteomes" id="UP000182059"/>
    </source>
</evidence>
<dbReference type="EMBL" id="MNYX01000047">
    <property type="protein sequence ID" value="OIP65419.1"/>
    <property type="molecule type" value="Genomic_DNA"/>
</dbReference>
<proteinExistence type="predicted"/>
<dbReference type="Gene3D" id="3.30.70.2390">
    <property type="match status" value="1"/>
</dbReference>
<feature type="domain" description="LytR/CpsA/Psr regulator C-terminal" evidence="2">
    <location>
        <begin position="113"/>
        <end position="198"/>
    </location>
</feature>